<dbReference type="AlphaFoldDB" id="A0A4D6LWG8"/>
<accession>A0A4D6LWG8</accession>
<reference evidence="1 2" key="1">
    <citation type="submission" date="2019-04" db="EMBL/GenBank/DDBJ databases">
        <title>An improved genome assembly and genetic linkage map for asparagus bean, Vigna unguiculata ssp. sesquipedialis.</title>
        <authorList>
            <person name="Xia Q."/>
            <person name="Zhang R."/>
            <person name="Dong Y."/>
        </authorList>
    </citation>
    <scope>NUCLEOTIDE SEQUENCE [LARGE SCALE GENOMIC DNA]</scope>
    <source>
        <tissue evidence="1">Leaf</tissue>
    </source>
</reference>
<name>A0A4D6LWG8_VIGUN</name>
<gene>
    <name evidence="1" type="ORF">DEO72_LG5g889</name>
</gene>
<organism evidence="1 2">
    <name type="scientific">Vigna unguiculata</name>
    <name type="common">Cowpea</name>
    <dbReference type="NCBI Taxonomy" id="3917"/>
    <lineage>
        <taxon>Eukaryota</taxon>
        <taxon>Viridiplantae</taxon>
        <taxon>Streptophyta</taxon>
        <taxon>Embryophyta</taxon>
        <taxon>Tracheophyta</taxon>
        <taxon>Spermatophyta</taxon>
        <taxon>Magnoliopsida</taxon>
        <taxon>eudicotyledons</taxon>
        <taxon>Gunneridae</taxon>
        <taxon>Pentapetalae</taxon>
        <taxon>rosids</taxon>
        <taxon>fabids</taxon>
        <taxon>Fabales</taxon>
        <taxon>Fabaceae</taxon>
        <taxon>Papilionoideae</taxon>
        <taxon>50 kb inversion clade</taxon>
        <taxon>NPAAA clade</taxon>
        <taxon>indigoferoid/millettioid clade</taxon>
        <taxon>Phaseoleae</taxon>
        <taxon>Vigna</taxon>
    </lineage>
</organism>
<protein>
    <submittedName>
        <fullName evidence="1">Uncharacterized protein</fullName>
    </submittedName>
</protein>
<sequence length="52" mass="5877">MLRSRRFVASGSRVLDYGRDVRRVGLRAGRLKSLGVLRLLMAAYCVLQSKQP</sequence>
<proteinExistence type="predicted"/>
<keyword evidence="2" id="KW-1185">Reference proteome</keyword>
<dbReference type="EMBL" id="CP039349">
    <property type="protein sequence ID" value="QCD92820.1"/>
    <property type="molecule type" value="Genomic_DNA"/>
</dbReference>
<evidence type="ECO:0000313" key="2">
    <source>
        <dbReference type="Proteomes" id="UP000501690"/>
    </source>
</evidence>
<evidence type="ECO:0000313" key="1">
    <source>
        <dbReference type="EMBL" id="QCD92820.1"/>
    </source>
</evidence>
<dbReference type="Proteomes" id="UP000501690">
    <property type="component" value="Linkage Group LG5"/>
</dbReference>